<gene>
    <name evidence="1" type="ORF">BLE401_14995</name>
</gene>
<dbReference type="RefSeq" id="WP_145917083.1">
    <property type="nucleotide sequence ID" value="NZ_CP012373.2"/>
</dbReference>
<dbReference type="InterPro" id="IPR014915">
    <property type="entry name" value="Phage_TLS_TfmB"/>
</dbReference>
<evidence type="ECO:0000313" key="1">
    <source>
        <dbReference type="EMBL" id="AUI69869.2"/>
    </source>
</evidence>
<reference evidence="2" key="1">
    <citation type="submission" date="2016-12" db="EMBL/GenBank/DDBJ databases">
        <title>Complete Genome Sequence of Beggiatoa leptomitiformis D-401.</title>
        <authorList>
            <person name="Fomenkov A."/>
            <person name="Vincze T."/>
            <person name="Grabovich M."/>
            <person name="Anton B.P."/>
            <person name="Dubinina G."/>
            <person name="Orlova M."/>
            <person name="Belousova E."/>
            <person name="Roberts R.J."/>
        </authorList>
    </citation>
    <scope>NUCLEOTIDE SEQUENCE [LARGE SCALE GENOMIC DNA]</scope>
    <source>
        <strain evidence="2">D-401</strain>
    </source>
</reference>
<keyword evidence="2" id="KW-1185">Reference proteome</keyword>
<dbReference type="STRING" id="288004.AL038_09305"/>
<dbReference type="Proteomes" id="UP000234271">
    <property type="component" value="Chromosome"/>
</dbReference>
<protein>
    <submittedName>
        <fullName evidence="1">Uncharacterized protein</fullName>
    </submittedName>
</protein>
<accession>A0A2N9YHJ3</accession>
<proteinExistence type="predicted"/>
<name>A0A2N9YHJ3_9GAMM</name>
<dbReference type="EMBL" id="CP018889">
    <property type="protein sequence ID" value="AUI69869.2"/>
    <property type="molecule type" value="Genomic_DNA"/>
</dbReference>
<dbReference type="AlphaFoldDB" id="A0A2N9YHJ3"/>
<sequence>MDKNLSNIGEHWAMLQTRPRAVNIRKDYGYLPDEVIEALEGEQIQTDNVVCQVYACNVPAFNLFLDVCHLWRYLPMGGLIGLDWVQVQAWLALTQQVISPIVIRAVQVIESSAVRTLNK</sequence>
<organism evidence="1 2">
    <name type="scientific">Beggiatoa leptomitoformis</name>
    <dbReference type="NCBI Taxonomy" id="288004"/>
    <lineage>
        <taxon>Bacteria</taxon>
        <taxon>Pseudomonadati</taxon>
        <taxon>Pseudomonadota</taxon>
        <taxon>Gammaproteobacteria</taxon>
        <taxon>Thiotrichales</taxon>
        <taxon>Thiotrichaceae</taxon>
        <taxon>Beggiatoa</taxon>
    </lineage>
</organism>
<dbReference type="Pfam" id="PF08809">
    <property type="entry name" value="DUF1799"/>
    <property type="match status" value="1"/>
</dbReference>
<evidence type="ECO:0000313" key="2">
    <source>
        <dbReference type="Proteomes" id="UP000234271"/>
    </source>
</evidence>